<dbReference type="GO" id="GO:0051262">
    <property type="term" value="P:protein tetramerization"/>
    <property type="evidence" value="ECO:0007669"/>
    <property type="project" value="InterPro"/>
</dbReference>
<gene>
    <name evidence="5" type="ORF">NE536_01600</name>
</gene>
<dbReference type="GO" id="GO:0051082">
    <property type="term" value="F:unfolded protein binding"/>
    <property type="evidence" value="ECO:0007669"/>
    <property type="project" value="InterPro"/>
</dbReference>
<evidence type="ECO:0000313" key="6">
    <source>
        <dbReference type="Proteomes" id="UP001155604"/>
    </source>
</evidence>
<keyword evidence="3" id="KW-0653">Protein transport</keyword>
<comment type="similarity">
    <text evidence="1">Belongs to the SecB family.</text>
</comment>
<accession>A0A9X2WR38</accession>
<sequence>MKIQIVESEVLSLNVSRIPLEQLIEEKDKFKFSFTPEFEESKTKGYYITFSARIPHRNGVVYETEYRSEFKTNDEITEEFKNSKFMFINSPAIAYPFFRAFVANMMLVSGHEPMMLPTVNFVQLFERKGNYHEEELE</sequence>
<dbReference type="InterPro" id="IPR035958">
    <property type="entry name" value="SecB-like_sf"/>
</dbReference>
<reference evidence="5" key="1">
    <citation type="journal article" date="2023" name="Int. J. Syst. Evol. Microbiol.">
        <title>&lt;i&gt;Shewanella septentrionalis&lt;/i&gt; sp. nov. and &lt;i&gt;Shewanella holmiensis&lt;/i&gt; sp. nov., isolated from Baltic Sea water and sediments.</title>
        <authorList>
            <person name="Martin-Rodriguez A.J."/>
            <person name="Thorell K."/>
            <person name="Joffre E."/>
            <person name="Jensie-Markopoulos S."/>
            <person name="Moore E.R.B."/>
            <person name="Sjoling A."/>
        </authorList>
    </citation>
    <scope>NUCLEOTIDE SEQUENCE</scope>
    <source>
        <strain evidence="5">SP1W3</strain>
    </source>
</reference>
<organism evidence="5 6">
    <name type="scientific">Shewanella septentrionalis</name>
    <dbReference type="NCBI Taxonomy" id="2952223"/>
    <lineage>
        <taxon>Bacteria</taxon>
        <taxon>Pseudomonadati</taxon>
        <taxon>Pseudomonadota</taxon>
        <taxon>Gammaproteobacteria</taxon>
        <taxon>Alteromonadales</taxon>
        <taxon>Shewanellaceae</taxon>
        <taxon>Shewanella</taxon>
    </lineage>
</organism>
<evidence type="ECO:0000313" key="5">
    <source>
        <dbReference type="EMBL" id="MCT7944064.1"/>
    </source>
</evidence>
<keyword evidence="4" id="KW-0811">Translocation</keyword>
<evidence type="ECO:0000256" key="4">
    <source>
        <dbReference type="ARBA" id="ARBA00023010"/>
    </source>
</evidence>
<dbReference type="Pfam" id="PF02556">
    <property type="entry name" value="SecB"/>
    <property type="match status" value="1"/>
</dbReference>
<evidence type="ECO:0000256" key="3">
    <source>
        <dbReference type="ARBA" id="ARBA00022927"/>
    </source>
</evidence>
<dbReference type="SUPFAM" id="SSF54611">
    <property type="entry name" value="SecB-like"/>
    <property type="match status" value="1"/>
</dbReference>
<proteinExistence type="inferred from homology"/>
<dbReference type="AlphaFoldDB" id="A0A9X2WR38"/>
<protein>
    <submittedName>
        <fullName evidence="5">Protein-export chaperone SecB</fullName>
    </submittedName>
</protein>
<dbReference type="Gene3D" id="3.10.420.10">
    <property type="entry name" value="SecB-like"/>
    <property type="match status" value="1"/>
</dbReference>
<evidence type="ECO:0000256" key="2">
    <source>
        <dbReference type="ARBA" id="ARBA00022448"/>
    </source>
</evidence>
<dbReference type="GO" id="GO:0015031">
    <property type="term" value="P:protein transport"/>
    <property type="evidence" value="ECO:0007669"/>
    <property type="project" value="UniProtKB-KW"/>
</dbReference>
<dbReference type="InterPro" id="IPR003708">
    <property type="entry name" value="SecB"/>
</dbReference>
<comment type="caution">
    <text evidence="5">The sequence shown here is derived from an EMBL/GenBank/DDBJ whole genome shotgun (WGS) entry which is preliminary data.</text>
</comment>
<dbReference type="RefSeq" id="WP_261271579.1">
    <property type="nucleotide sequence ID" value="NZ_JAMTCC010000002.1"/>
</dbReference>
<name>A0A9X2WR38_9GAMM</name>
<keyword evidence="6" id="KW-1185">Reference proteome</keyword>
<keyword evidence="2" id="KW-0813">Transport</keyword>
<evidence type="ECO:0000256" key="1">
    <source>
        <dbReference type="ARBA" id="ARBA00009990"/>
    </source>
</evidence>
<dbReference type="Proteomes" id="UP001155604">
    <property type="component" value="Unassembled WGS sequence"/>
</dbReference>
<dbReference type="EMBL" id="JAMTCC010000002">
    <property type="protein sequence ID" value="MCT7944064.1"/>
    <property type="molecule type" value="Genomic_DNA"/>
</dbReference>